<protein>
    <recommendedName>
        <fullName evidence="3">Beta-lactamase</fullName>
    </recommendedName>
</protein>
<reference evidence="1 2" key="1">
    <citation type="submission" date="2016-09" db="EMBL/GenBank/DDBJ databases">
        <title>Genomic Taxonomy of the Vibrionaceae.</title>
        <authorList>
            <person name="Gonzalez-Castillo A."/>
            <person name="Gomez-Gil B."/>
            <person name="Enciso-Ibarra K."/>
        </authorList>
    </citation>
    <scope>NUCLEOTIDE SEQUENCE [LARGE SCALE GENOMIC DNA]</scope>
    <source>
        <strain evidence="1 2">CAIM 703</strain>
    </source>
</reference>
<evidence type="ECO:0000313" key="2">
    <source>
        <dbReference type="Proteomes" id="UP000186313"/>
    </source>
</evidence>
<sequence length="425" mass="48386">MRSLPLAIVLSAIATKVSADELQINWDWALSATHHQLAETTLLEAKNNSHSQLDGLLDVAINYANWSSLLALYSRDLYQSGSHSWFDETDSRVIVRELAWQGSVDWGDQVVDLSLGKIRLDYGVSYAYRPLDMFKPYRQNPIGLSIEEGAVVASASSFTATGEWTLLYTNSHWTDNQVSQFEMLNQQHGVGLRRFGLAGDDEYQWIAYYDDVRQGAIGASWVTVPTSAWEIHSELLWQNKTPQYSLPSNHTKPVTNTEAGSAWQALAGFTYTTHSGHSFIGEYWFDGRAWSDAEWQQARVQAEYLKRSVVTQPLAASYAQGLQHDNLMQHTLMLHWSWDPQTWLQWQGRTNWQWLEKITPKFDLLISPQDGGVIATQWLTYQWLDNGNQSVDLEFTARFLTGNDDSAYAQINQSHTLTFMIKGKF</sequence>
<dbReference type="RefSeq" id="WP_075707859.1">
    <property type="nucleotide sequence ID" value="NZ_MJMJ01000012.1"/>
</dbReference>
<gene>
    <name evidence="1" type="ORF">BIY22_04910</name>
</gene>
<dbReference type="EMBL" id="MJMJ01000012">
    <property type="protein sequence ID" value="OLQ90341.1"/>
    <property type="molecule type" value="Genomic_DNA"/>
</dbReference>
<dbReference type="STRING" id="1381081.BIY22_04910"/>
<evidence type="ECO:0008006" key="3">
    <source>
        <dbReference type="Google" id="ProtNLM"/>
    </source>
</evidence>
<organism evidence="1 2">
    <name type="scientific">Vibrio panuliri</name>
    <dbReference type="NCBI Taxonomy" id="1381081"/>
    <lineage>
        <taxon>Bacteria</taxon>
        <taxon>Pseudomonadati</taxon>
        <taxon>Pseudomonadota</taxon>
        <taxon>Gammaproteobacteria</taxon>
        <taxon>Vibrionales</taxon>
        <taxon>Vibrionaceae</taxon>
        <taxon>Vibrio</taxon>
    </lineage>
</organism>
<comment type="caution">
    <text evidence="1">The sequence shown here is derived from an EMBL/GenBank/DDBJ whole genome shotgun (WGS) entry which is preliminary data.</text>
</comment>
<dbReference type="Proteomes" id="UP000186313">
    <property type="component" value="Unassembled WGS sequence"/>
</dbReference>
<dbReference type="OrthoDB" id="8746278at2"/>
<accession>A0A1Q9HJ50</accession>
<name>A0A1Q9HJ50_9VIBR</name>
<evidence type="ECO:0000313" key="1">
    <source>
        <dbReference type="EMBL" id="OLQ90341.1"/>
    </source>
</evidence>
<dbReference type="AlphaFoldDB" id="A0A1Q9HJ50"/>
<proteinExistence type="predicted"/>